<keyword evidence="4 7" id="KW-0812">Transmembrane</keyword>
<organism evidence="9 10">
    <name type="scientific">Candidatus Riesia pediculischaeffi PTSU</name>
    <dbReference type="NCBI Taxonomy" id="1401651"/>
    <lineage>
        <taxon>Bacteria</taxon>
        <taxon>Pseudomonadati</taxon>
        <taxon>Pseudomonadota</taxon>
        <taxon>Gammaproteobacteria</taxon>
        <taxon>Enterobacterales</taxon>
        <taxon>Enterobacteriaceae</taxon>
        <taxon>Candidatus Riesia</taxon>
    </lineage>
</organism>
<name>A0A0C1S9E7_9ENTR</name>
<evidence type="ECO:0000256" key="4">
    <source>
        <dbReference type="ARBA" id="ARBA00022692"/>
    </source>
</evidence>
<accession>A0A0C1S9E7</accession>
<dbReference type="GO" id="GO:0098797">
    <property type="term" value="C:plasma membrane protein complex"/>
    <property type="evidence" value="ECO:0007669"/>
    <property type="project" value="TreeGrafter"/>
</dbReference>
<evidence type="ECO:0000313" key="9">
    <source>
        <dbReference type="EMBL" id="KIE63891.1"/>
    </source>
</evidence>
<dbReference type="EMBL" id="AWXV01000004">
    <property type="protein sequence ID" value="KIE63891.1"/>
    <property type="molecule type" value="Genomic_DNA"/>
</dbReference>
<feature type="transmembrane region" description="Helical" evidence="7">
    <location>
        <begin position="28"/>
        <end position="51"/>
    </location>
</feature>
<evidence type="ECO:0000256" key="1">
    <source>
        <dbReference type="ARBA" id="ARBA00004651"/>
    </source>
</evidence>
<reference evidence="9 10" key="1">
    <citation type="journal article" date="2014" name="G3 (Bethesda)">
        <title>Genome sequence of Candidatus Riesia pediculischaeffi, endosymbiont of chimpanzee lice, and genomic comparison of recently acquired endosymbionts from human and chimpanzee lice.</title>
        <authorList>
            <person name="Boyd B.M."/>
            <person name="Allen J.M."/>
            <person name="de Crecy-Lagard V."/>
            <person name="Reed D.L."/>
        </authorList>
    </citation>
    <scope>NUCLEOTIDE SEQUENCE [LARGE SCALE GENOMIC DNA]</scope>
    <source>
        <strain evidence="9 10">PTSU</strain>
    </source>
</reference>
<dbReference type="InterPro" id="IPR003838">
    <property type="entry name" value="ABC3_permease_C"/>
</dbReference>
<dbReference type="HOGENOM" id="CLU_000604_8_1_6"/>
<evidence type="ECO:0000256" key="5">
    <source>
        <dbReference type="ARBA" id="ARBA00022989"/>
    </source>
</evidence>
<sequence>MIFQKTYLLCWFSYRIIKNRRGGNLIGWIRWISKLSIISSISIMIIALSVIRGFEVEFQKKILSFIPHGYVDFFNQPCTRWKTMMTHLSMSKEIKNVFPYVKFIGILEKSNAFVPIKFIGIDFSENIRERLFSKMKVNSTEYLFSDKSSIILGKNIAERINASLGDHLNIIVTSSIENIGKVGRRSFDLKMVEVNLGGIVESECILDDQIAILPIQSSQEYLGYGSGISGFQVEVEDIFSVGASLLKATNGYRYHNRIDKKFIIRTWIDEYGYIYQDIQSIKSIAYVITFFMVCIACLNVMYSVESEIDDRSREISIISSIGAENNFIKRIFLLIWTFRGIVYCSIGSILGFFISINLTKIFSTIENIFCFQIRGTYFIDFFPSYFKKNDLFFISMIVLLLILFSTIRAINRAVRDLE</sequence>
<gene>
    <name evidence="9" type="ORF">P689_12260</name>
</gene>
<dbReference type="InterPro" id="IPR051447">
    <property type="entry name" value="Lipoprotein-release_system"/>
</dbReference>
<evidence type="ECO:0000259" key="8">
    <source>
        <dbReference type="Pfam" id="PF02687"/>
    </source>
</evidence>
<dbReference type="AlphaFoldDB" id="A0A0C1S9E7"/>
<keyword evidence="3" id="KW-1003">Cell membrane</keyword>
<keyword evidence="9" id="KW-0449">Lipoprotein</keyword>
<comment type="subcellular location">
    <subcellularLocation>
        <location evidence="1">Cell membrane</location>
        <topology evidence="1">Multi-pass membrane protein</topology>
    </subcellularLocation>
</comment>
<feature type="transmembrane region" description="Helical" evidence="7">
    <location>
        <begin position="331"/>
        <end position="356"/>
    </location>
</feature>
<evidence type="ECO:0000256" key="6">
    <source>
        <dbReference type="ARBA" id="ARBA00023136"/>
    </source>
</evidence>
<comment type="similarity">
    <text evidence="2">Belongs to the ABC-4 integral membrane protein family. LolC/E subfamily.</text>
</comment>
<dbReference type="Proteomes" id="UP000054529">
    <property type="component" value="Unassembled WGS sequence"/>
</dbReference>
<protein>
    <submittedName>
        <fullName evidence="9">Lipoprotein releasing system transmembrane protein LolE</fullName>
    </submittedName>
</protein>
<proteinExistence type="inferred from homology"/>
<evidence type="ECO:0000313" key="10">
    <source>
        <dbReference type="Proteomes" id="UP000054529"/>
    </source>
</evidence>
<dbReference type="Pfam" id="PF02687">
    <property type="entry name" value="FtsX"/>
    <property type="match status" value="1"/>
</dbReference>
<comment type="caution">
    <text evidence="9">The sequence shown here is derived from an EMBL/GenBank/DDBJ whole genome shotgun (WGS) entry which is preliminary data.</text>
</comment>
<feature type="transmembrane region" description="Helical" evidence="7">
    <location>
        <begin position="392"/>
        <end position="410"/>
    </location>
</feature>
<keyword evidence="6 7" id="KW-0472">Membrane</keyword>
<dbReference type="GO" id="GO:0044874">
    <property type="term" value="P:lipoprotein localization to outer membrane"/>
    <property type="evidence" value="ECO:0007669"/>
    <property type="project" value="TreeGrafter"/>
</dbReference>
<dbReference type="PANTHER" id="PTHR30489">
    <property type="entry name" value="LIPOPROTEIN-RELEASING SYSTEM TRANSMEMBRANE PROTEIN LOLE"/>
    <property type="match status" value="1"/>
</dbReference>
<evidence type="ECO:0000256" key="3">
    <source>
        <dbReference type="ARBA" id="ARBA00022475"/>
    </source>
</evidence>
<feature type="domain" description="ABC3 transporter permease C-terminal" evidence="8">
    <location>
        <begin position="287"/>
        <end position="415"/>
    </location>
</feature>
<evidence type="ECO:0000256" key="7">
    <source>
        <dbReference type="SAM" id="Phobius"/>
    </source>
</evidence>
<dbReference type="PANTHER" id="PTHR30489:SF0">
    <property type="entry name" value="LIPOPROTEIN-RELEASING SYSTEM TRANSMEMBRANE PROTEIN LOLE"/>
    <property type="match status" value="1"/>
</dbReference>
<evidence type="ECO:0000256" key="2">
    <source>
        <dbReference type="ARBA" id="ARBA00005236"/>
    </source>
</evidence>
<keyword evidence="5 7" id="KW-1133">Transmembrane helix</keyword>
<feature type="transmembrane region" description="Helical" evidence="7">
    <location>
        <begin position="284"/>
        <end position="304"/>
    </location>
</feature>